<evidence type="ECO:0000259" key="1">
    <source>
        <dbReference type="Pfam" id="PF04862"/>
    </source>
</evidence>
<protein>
    <submittedName>
        <fullName evidence="2">DUF642 domain-containing protein</fullName>
    </submittedName>
</protein>
<name>A0AB39TUW1_9ACTN</name>
<dbReference type="RefSeq" id="WP_369185213.1">
    <property type="nucleotide sequence ID" value="NZ_CP163445.1"/>
</dbReference>
<reference evidence="2" key="1">
    <citation type="submission" date="2024-07" db="EMBL/GenBank/DDBJ databases">
        <authorList>
            <person name="Yu S.T."/>
        </authorList>
    </citation>
    <scope>NUCLEOTIDE SEQUENCE</scope>
    <source>
        <strain evidence="2">Y1</strain>
    </source>
</reference>
<evidence type="ECO:0000313" key="2">
    <source>
        <dbReference type="EMBL" id="XDQ82997.1"/>
    </source>
</evidence>
<dbReference type="Pfam" id="PF04862">
    <property type="entry name" value="DUF642"/>
    <property type="match status" value="1"/>
</dbReference>
<dbReference type="EMBL" id="CP163445">
    <property type="protein sequence ID" value="XDQ82997.1"/>
    <property type="molecule type" value="Genomic_DNA"/>
</dbReference>
<organism evidence="2">
    <name type="scientific">Streptomyces sp. Y1</name>
    <dbReference type="NCBI Taxonomy" id="3238634"/>
    <lineage>
        <taxon>Bacteria</taxon>
        <taxon>Bacillati</taxon>
        <taxon>Actinomycetota</taxon>
        <taxon>Actinomycetes</taxon>
        <taxon>Kitasatosporales</taxon>
        <taxon>Streptomycetaceae</taxon>
        <taxon>Streptomyces</taxon>
    </lineage>
</organism>
<dbReference type="InterPro" id="IPR006946">
    <property type="entry name" value="DGR2-like_dom"/>
</dbReference>
<dbReference type="AlphaFoldDB" id="A0AB39TUW1"/>
<sequence length="321" mass="34028">MAADITNPAFAQPAVEPPSEFITVSGPDRRTIPGWRVARGKVQILPLKENQRPHGDGRVAQAVRLKEGSNPEGIGEICQEIRTTPGSKVTLTWFESPDITIASRSATNEQSYSVAVQPAMGDSVGPVTFYPGDDVRGPHWKARRLDFTAAAEVTTIEFSTLIQGMQGPLITGLNATDGSPMPPPPVTDLRVRQPDSAEAAPGQTAKLNVEIAAQTDAPVEKDGVRQVFTAPTGFDFTGGASYGYYFGTPPHPTGNLNATLSPDGRTITVTDRIAINTSPQTQHAVTYTFGVQATRDALPGTHTDGSATVGSRSIPLTATIR</sequence>
<proteinExistence type="predicted"/>
<accession>A0AB39TUW1</accession>
<feature type="domain" description="DUF642" evidence="1">
    <location>
        <begin position="5"/>
        <end position="170"/>
    </location>
</feature>
<gene>
    <name evidence="2" type="ORF">AB2U05_33095</name>
</gene>